<sequence>MNTQTRREAGLFALICVYSFIPVIGGLIRLLELSGGPAIAPENLRALSNPIPISVHILSSALFCIGGALQFLPEFRRRHPKAHRVMGRYIAVSGLLSAMTGVWMTHFYLFPEDLQGNLLYWVRMVLGPTMIALIIFAVVAIRSRNVFLHSSFMLRAYVIGQGASTQAILGIFWIIITGAEATGPMRDFIMISAWGLNLAVGEMLIWTLLKPMWLRRQRRAV</sequence>
<feature type="transmembrane region" description="Helical" evidence="1">
    <location>
        <begin position="153"/>
        <end position="176"/>
    </location>
</feature>
<protein>
    <submittedName>
        <fullName evidence="2">Putative membrane protein DUF2306</fullName>
    </submittedName>
</protein>
<comment type="caution">
    <text evidence="2">The sequence shown here is derived from an EMBL/GenBank/DDBJ whole genome shotgun (WGS) entry which is preliminary data.</text>
</comment>
<dbReference type="EMBL" id="RCCE01000001">
    <property type="protein sequence ID" value="RLJ60491.1"/>
    <property type="molecule type" value="Genomic_DNA"/>
</dbReference>
<organism evidence="2 3">
    <name type="scientific">Litoreibacter meonggei</name>
    <dbReference type="NCBI Taxonomy" id="1049199"/>
    <lineage>
        <taxon>Bacteria</taxon>
        <taxon>Pseudomonadati</taxon>
        <taxon>Pseudomonadota</taxon>
        <taxon>Alphaproteobacteria</taxon>
        <taxon>Rhodobacterales</taxon>
        <taxon>Roseobacteraceae</taxon>
        <taxon>Litoreibacter</taxon>
    </lineage>
</organism>
<evidence type="ECO:0000313" key="3">
    <source>
        <dbReference type="Proteomes" id="UP000269157"/>
    </source>
</evidence>
<feature type="transmembrane region" description="Helical" evidence="1">
    <location>
        <begin position="89"/>
        <end position="109"/>
    </location>
</feature>
<evidence type="ECO:0000313" key="2">
    <source>
        <dbReference type="EMBL" id="RLJ60491.1"/>
    </source>
</evidence>
<dbReference type="RefSeq" id="WP_121021703.1">
    <property type="nucleotide sequence ID" value="NZ_RCCE01000001.1"/>
</dbReference>
<reference evidence="2 3" key="1">
    <citation type="submission" date="2018-10" db="EMBL/GenBank/DDBJ databases">
        <title>Genomic Encyclopedia of Archaeal and Bacterial Type Strains, Phase II (KMG-II): from individual species to whole genera.</title>
        <authorList>
            <person name="Goeker M."/>
        </authorList>
    </citation>
    <scope>NUCLEOTIDE SEQUENCE [LARGE SCALE GENOMIC DNA]</scope>
    <source>
        <strain evidence="2 3">DSM 29466</strain>
    </source>
</reference>
<accession>A0A497X5Y8</accession>
<dbReference type="AlphaFoldDB" id="A0A497X5Y8"/>
<keyword evidence="3" id="KW-1185">Reference proteome</keyword>
<gene>
    <name evidence="2" type="ORF">BCF46_0692</name>
</gene>
<name>A0A497X5Y8_9RHOB</name>
<feature type="transmembrane region" description="Helical" evidence="1">
    <location>
        <begin position="188"/>
        <end position="209"/>
    </location>
</feature>
<dbReference type="Proteomes" id="UP000269157">
    <property type="component" value="Unassembled WGS sequence"/>
</dbReference>
<proteinExistence type="predicted"/>
<feature type="transmembrane region" description="Helical" evidence="1">
    <location>
        <begin position="12"/>
        <end position="31"/>
    </location>
</feature>
<keyword evidence="1" id="KW-0472">Membrane</keyword>
<keyword evidence="1" id="KW-1133">Transmembrane helix</keyword>
<evidence type="ECO:0000256" key="1">
    <source>
        <dbReference type="SAM" id="Phobius"/>
    </source>
</evidence>
<dbReference type="OrthoDB" id="8759010at2"/>
<keyword evidence="1" id="KW-0812">Transmembrane</keyword>
<dbReference type="InterPro" id="IPR018750">
    <property type="entry name" value="DUF2306_membrane"/>
</dbReference>
<feature type="transmembrane region" description="Helical" evidence="1">
    <location>
        <begin position="121"/>
        <end position="141"/>
    </location>
</feature>
<feature type="transmembrane region" description="Helical" evidence="1">
    <location>
        <begin position="51"/>
        <end position="69"/>
    </location>
</feature>
<dbReference type="Pfam" id="PF10067">
    <property type="entry name" value="DUF2306"/>
    <property type="match status" value="1"/>
</dbReference>